<evidence type="ECO:0000256" key="5">
    <source>
        <dbReference type="PROSITE-ProRule" id="PRU00122"/>
    </source>
</evidence>
<dbReference type="EMBL" id="JAINUF010000018">
    <property type="protein sequence ID" value="KAJ8337493.1"/>
    <property type="molecule type" value="Genomic_DNA"/>
</dbReference>
<dbReference type="InterPro" id="IPR001791">
    <property type="entry name" value="Laminin_G"/>
</dbReference>
<feature type="region of interest" description="Disordered" evidence="6">
    <location>
        <begin position="203"/>
        <end position="291"/>
    </location>
</feature>
<feature type="compositionally biased region" description="Low complexity" evidence="6">
    <location>
        <begin position="139"/>
        <end position="148"/>
    </location>
</feature>
<evidence type="ECO:0000256" key="1">
    <source>
        <dbReference type="ARBA" id="ARBA00022729"/>
    </source>
</evidence>
<evidence type="ECO:0000259" key="7">
    <source>
        <dbReference type="PROSITE" id="PS50025"/>
    </source>
</evidence>
<feature type="compositionally biased region" description="Low complexity" evidence="6">
    <location>
        <begin position="280"/>
        <end position="291"/>
    </location>
</feature>
<dbReference type="GO" id="GO:0016020">
    <property type="term" value="C:membrane"/>
    <property type="evidence" value="ECO:0007669"/>
    <property type="project" value="UniProtKB-SubCell"/>
</dbReference>
<evidence type="ECO:0000313" key="9">
    <source>
        <dbReference type="Proteomes" id="UP001152622"/>
    </source>
</evidence>
<feature type="region of interest" description="Disordered" evidence="6">
    <location>
        <begin position="65"/>
        <end position="97"/>
    </location>
</feature>
<feature type="non-terminal residue" evidence="8">
    <location>
        <position position="685"/>
    </location>
</feature>
<dbReference type="FunFam" id="2.60.120.200:FF:000004">
    <property type="entry name" value="neurexin-1 isoform X1"/>
    <property type="match status" value="1"/>
</dbReference>
<dbReference type="PANTHER" id="PTHR15036">
    <property type="entry name" value="PIKACHURIN-LIKE PROTEIN"/>
    <property type="match status" value="1"/>
</dbReference>
<sequence>GDHLGGRHPDHHGLHSGGLYHAGLRRLLLHRGEPQHRRSPGVPCQQQLHGLPEGRGVQEQRLQAGAFPPGHREGPQNQPSRGPGVPLRGRGGAGPRHLRDARVLHRPAQVEHQEDGLHLLRLPHHGAQRPAPVQPRPAPRAQGAAAGPRAEDGLLRRGAPGRLPLPPHGHGLRKHQDQDQQQEGQRWGLVPRRLPEGGAQRLHLGEQPQHPHQLQRGQRDPGPGQRDVPGGPAGVSHGTGPAARGVDRAAQLRLRGLRARPVHRREEPRRAPHGRNAELPRGSAASAPASCRRSAAAPPVATAGSAGRAWNRYICDCTGTGFLGENCETEATVLSYDGSMYLKIIMPQALHTEAEDVALRFMSQRAYGLLMATTSKESADTLRLELDGGRVKLTVNLGKGPETLFAGQKLNDNEWHAVKVLRRGKNLQLSVDNVTVEGQMTGAHTRLEFHNIETGIMTERRFISVVPSNFIGHLQGLSVNGVPYLDQCKNGDISYCELNARFGMRHIIADPVTFRTKGSYLALATLQAYASMHLFFQFKTTSSDGLLLYNSGDGSDFIVVELVKGFVHYVFDLGNGPSLMKGNSDKPLNDNQWHNVVVSRDASNVHTLKIDSRTVTQHSNGARNLDLKGELYIGGVVKSRYNTLPKLIASRDGYQGCLASVDLNGRLPDLIADALHRVGTSGAGL</sequence>
<dbReference type="Gene3D" id="2.60.120.200">
    <property type="match status" value="2"/>
</dbReference>
<protein>
    <recommendedName>
        <fullName evidence="7">Laminin G domain-containing protein</fullName>
    </recommendedName>
</protein>
<dbReference type="PANTHER" id="PTHR15036:SF52">
    <property type="entry name" value="NEUREXIN-2"/>
    <property type="match status" value="1"/>
</dbReference>
<dbReference type="AlphaFoldDB" id="A0A9Q1EET5"/>
<evidence type="ECO:0000256" key="2">
    <source>
        <dbReference type="ARBA" id="ARBA00022974"/>
    </source>
</evidence>
<dbReference type="InterPro" id="IPR013320">
    <property type="entry name" value="ConA-like_dom_sf"/>
</dbReference>
<dbReference type="SUPFAM" id="SSF49899">
    <property type="entry name" value="Concanavalin A-like lectins/glucanases"/>
    <property type="match status" value="2"/>
</dbReference>
<keyword evidence="2" id="KW-0654">Proteoglycan</keyword>
<dbReference type="OrthoDB" id="6275838at2759"/>
<name>A0A9Q1EET5_SYNKA</name>
<gene>
    <name evidence="8" type="ORF">SKAU_G00364590</name>
</gene>
<evidence type="ECO:0000256" key="3">
    <source>
        <dbReference type="ARBA" id="ARBA00023207"/>
    </source>
</evidence>
<dbReference type="CDD" id="cd00110">
    <property type="entry name" value="LamG"/>
    <property type="match status" value="2"/>
</dbReference>
<evidence type="ECO:0000256" key="6">
    <source>
        <dbReference type="SAM" id="MobiDB-lite"/>
    </source>
</evidence>
<dbReference type="Pfam" id="PF02210">
    <property type="entry name" value="Laminin_G_2"/>
    <property type="match status" value="2"/>
</dbReference>
<dbReference type="PROSITE" id="PS50025">
    <property type="entry name" value="LAM_G_DOMAIN"/>
    <property type="match status" value="2"/>
</dbReference>
<feature type="compositionally biased region" description="Basic and acidic residues" evidence="6">
    <location>
        <begin position="264"/>
        <end position="278"/>
    </location>
</feature>
<dbReference type="SMART" id="SM00282">
    <property type="entry name" value="LamG"/>
    <property type="match status" value="2"/>
</dbReference>
<evidence type="ECO:0000313" key="8">
    <source>
        <dbReference type="EMBL" id="KAJ8337493.1"/>
    </source>
</evidence>
<keyword evidence="1" id="KW-0732">Signal</keyword>
<comment type="subcellular location">
    <subcellularLocation>
        <location evidence="4">Presynaptic cell membrane</location>
        <topology evidence="4">Single-pass type I membrane protein</topology>
    </subcellularLocation>
</comment>
<accession>A0A9Q1EET5</accession>
<comment type="caution">
    <text evidence="8">The sequence shown here is derived from an EMBL/GenBank/DDBJ whole genome shotgun (WGS) entry which is preliminary data.</text>
</comment>
<dbReference type="Gene3D" id="2.10.25.10">
    <property type="entry name" value="Laminin"/>
    <property type="match status" value="1"/>
</dbReference>
<feature type="domain" description="Laminin G" evidence="7">
    <location>
        <begin position="331"/>
        <end position="496"/>
    </location>
</feature>
<dbReference type="InterPro" id="IPR050372">
    <property type="entry name" value="Neurexin-related_CASP"/>
</dbReference>
<feature type="domain" description="Laminin G" evidence="7">
    <location>
        <begin position="510"/>
        <end position="685"/>
    </location>
</feature>
<keyword evidence="2" id="KW-0325">Glycoprotein</keyword>
<feature type="region of interest" description="Disordered" evidence="6">
    <location>
        <begin position="127"/>
        <end position="185"/>
    </location>
</feature>
<dbReference type="Proteomes" id="UP001152622">
    <property type="component" value="Chromosome 18"/>
</dbReference>
<comment type="caution">
    <text evidence="5">Lacks conserved residue(s) required for the propagation of feature annotation.</text>
</comment>
<reference evidence="8" key="1">
    <citation type="journal article" date="2023" name="Science">
        <title>Genome structures resolve the early diversification of teleost fishes.</title>
        <authorList>
            <person name="Parey E."/>
            <person name="Louis A."/>
            <person name="Montfort J."/>
            <person name="Bouchez O."/>
            <person name="Roques C."/>
            <person name="Iampietro C."/>
            <person name="Lluch J."/>
            <person name="Castinel A."/>
            <person name="Donnadieu C."/>
            <person name="Desvignes T."/>
            <person name="Floi Bucao C."/>
            <person name="Jouanno E."/>
            <person name="Wen M."/>
            <person name="Mejri S."/>
            <person name="Dirks R."/>
            <person name="Jansen H."/>
            <person name="Henkel C."/>
            <person name="Chen W.J."/>
            <person name="Zahm M."/>
            <person name="Cabau C."/>
            <person name="Klopp C."/>
            <person name="Thompson A.W."/>
            <person name="Robinson-Rechavi M."/>
            <person name="Braasch I."/>
            <person name="Lecointre G."/>
            <person name="Bobe J."/>
            <person name="Postlethwait J.H."/>
            <person name="Berthelot C."/>
            <person name="Roest Crollius H."/>
            <person name="Guiguen Y."/>
        </authorList>
    </citation>
    <scope>NUCLEOTIDE SEQUENCE</scope>
    <source>
        <strain evidence="8">WJC10195</strain>
    </source>
</reference>
<keyword evidence="3" id="KW-0357">Heparan sulfate</keyword>
<feature type="compositionally biased region" description="Low complexity" evidence="6">
    <location>
        <begin position="79"/>
        <end position="88"/>
    </location>
</feature>
<evidence type="ECO:0000256" key="4">
    <source>
        <dbReference type="ARBA" id="ARBA00035005"/>
    </source>
</evidence>
<proteinExistence type="predicted"/>
<keyword evidence="9" id="KW-1185">Reference proteome</keyword>
<organism evidence="8 9">
    <name type="scientific">Synaphobranchus kaupii</name>
    <name type="common">Kaup's arrowtooth eel</name>
    <dbReference type="NCBI Taxonomy" id="118154"/>
    <lineage>
        <taxon>Eukaryota</taxon>
        <taxon>Metazoa</taxon>
        <taxon>Chordata</taxon>
        <taxon>Craniata</taxon>
        <taxon>Vertebrata</taxon>
        <taxon>Euteleostomi</taxon>
        <taxon>Actinopterygii</taxon>
        <taxon>Neopterygii</taxon>
        <taxon>Teleostei</taxon>
        <taxon>Anguilliformes</taxon>
        <taxon>Synaphobranchidae</taxon>
        <taxon>Synaphobranchus</taxon>
    </lineage>
</organism>